<evidence type="ECO:0000256" key="11">
    <source>
        <dbReference type="ARBA" id="ARBA00023244"/>
    </source>
</evidence>
<reference evidence="16 17" key="1">
    <citation type="journal article" date="2015" name="Genome Biol. Evol.">
        <title>Phylogenomic analyses indicate that early fungi evolved digesting cell walls of algal ancestors of land plants.</title>
        <authorList>
            <person name="Chang Y."/>
            <person name="Wang S."/>
            <person name="Sekimoto S."/>
            <person name="Aerts A.L."/>
            <person name="Choi C."/>
            <person name="Clum A."/>
            <person name="LaButti K.M."/>
            <person name="Lindquist E.A."/>
            <person name="Yee Ngan C."/>
            <person name="Ohm R.A."/>
            <person name="Salamov A.A."/>
            <person name="Grigoriev I.V."/>
            <person name="Spatafora J.W."/>
            <person name="Berbee M.L."/>
        </authorList>
    </citation>
    <scope>NUCLEOTIDE SEQUENCE [LARGE SCALE GENOMIC DNA]</scope>
    <source>
        <strain evidence="16 17">NRRL 1564</strain>
    </source>
</reference>
<evidence type="ECO:0000313" key="16">
    <source>
        <dbReference type="EMBL" id="PIA19157.1"/>
    </source>
</evidence>
<comment type="subunit">
    <text evidence="5">Homodimer.</text>
</comment>
<dbReference type="UniPathway" id="UPA00251">
    <property type="reaction ID" value="UER00321"/>
</dbReference>
<proteinExistence type="inferred from homology"/>
<keyword evidence="10 12" id="KW-0456">Lyase</keyword>
<evidence type="ECO:0000256" key="5">
    <source>
        <dbReference type="ARBA" id="ARBA00011738"/>
    </source>
</evidence>
<evidence type="ECO:0000256" key="4">
    <source>
        <dbReference type="ARBA" id="ARBA00009935"/>
    </source>
</evidence>
<evidence type="ECO:0000256" key="7">
    <source>
        <dbReference type="ARBA" id="ARBA00014308"/>
    </source>
</evidence>
<evidence type="ECO:0000256" key="2">
    <source>
        <dbReference type="ARBA" id="ARBA00004496"/>
    </source>
</evidence>
<evidence type="ECO:0000256" key="3">
    <source>
        <dbReference type="ARBA" id="ARBA00004804"/>
    </source>
</evidence>
<organism evidence="16 17">
    <name type="scientific">Coemansia reversa (strain ATCC 12441 / NRRL 1564)</name>
    <dbReference type="NCBI Taxonomy" id="763665"/>
    <lineage>
        <taxon>Eukaryota</taxon>
        <taxon>Fungi</taxon>
        <taxon>Fungi incertae sedis</taxon>
        <taxon>Zoopagomycota</taxon>
        <taxon>Kickxellomycotina</taxon>
        <taxon>Kickxellomycetes</taxon>
        <taxon>Kickxellales</taxon>
        <taxon>Kickxellaceae</taxon>
        <taxon>Coemansia</taxon>
    </lineage>
</organism>
<gene>
    <name evidence="16" type="ORF">COEREDRAFT_37492</name>
</gene>
<evidence type="ECO:0000256" key="1">
    <source>
        <dbReference type="ARBA" id="ARBA00002448"/>
    </source>
</evidence>
<evidence type="ECO:0000256" key="6">
    <source>
        <dbReference type="ARBA" id="ARBA00012288"/>
    </source>
</evidence>
<evidence type="ECO:0000313" key="17">
    <source>
        <dbReference type="Proteomes" id="UP000242474"/>
    </source>
</evidence>
<dbReference type="EMBL" id="KZ303487">
    <property type="protein sequence ID" value="PIA19157.1"/>
    <property type="molecule type" value="Genomic_DNA"/>
</dbReference>
<evidence type="ECO:0000256" key="12">
    <source>
        <dbReference type="RuleBase" id="RU000554"/>
    </source>
</evidence>
<dbReference type="EC" id="4.1.1.37" evidence="6 12"/>
<evidence type="ECO:0000256" key="8">
    <source>
        <dbReference type="ARBA" id="ARBA00022490"/>
    </source>
</evidence>
<dbReference type="InterPro" id="IPR038071">
    <property type="entry name" value="UROD/MetE-like_sf"/>
</dbReference>
<evidence type="ECO:0000256" key="10">
    <source>
        <dbReference type="ARBA" id="ARBA00023239"/>
    </source>
</evidence>
<dbReference type="InterPro" id="IPR006361">
    <property type="entry name" value="Uroporphyrinogen_deCO2ase_HemE"/>
</dbReference>
<dbReference type="PROSITE" id="PS00907">
    <property type="entry name" value="UROD_2"/>
    <property type="match status" value="1"/>
</dbReference>
<dbReference type="GO" id="GO:0005829">
    <property type="term" value="C:cytosol"/>
    <property type="evidence" value="ECO:0007669"/>
    <property type="project" value="TreeGrafter"/>
</dbReference>
<dbReference type="HAMAP" id="MF_00218">
    <property type="entry name" value="URO_D"/>
    <property type="match status" value="1"/>
</dbReference>
<comment type="pathway">
    <text evidence="3 12">Porphyrin-containing compound metabolism; protoporphyrin-IX biosynthesis; coproporphyrinogen-III from 5-aminolevulinate: step 4/4.</text>
</comment>
<evidence type="ECO:0000256" key="9">
    <source>
        <dbReference type="ARBA" id="ARBA00022793"/>
    </source>
</evidence>
<accession>A0A2G5BK91</accession>
<comment type="function">
    <text evidence="1">Catalyzes the decarboxylation of four acetate groups of uroporphyrinogen-III to yield coproporphyrinogen-III.</text>
</comment>
<sequence length="383" mass="42582">MISTIPSKDGENFDNTNFPVLKNDLYLRAARGEATERAPVWCMRQAGRYLPEFRAIRVEHDFFRVCRTPALATEVTMQPIRRYDGLLDAAIIFSDILVVPQAMGLVVEMVPGKGPHFPEPLQTPDDMQRLQDLHKGFSVDSELDYVYKAITNTRHALAGRVPLLGFAGAPWTLMAYMVEGGGSKTFSAAKTWLFKYSATAHELLGRISAVVAAFLVGQVRAGAQALQLFESWAGELSPRDFAEFSLPYLARIAAHVKSHFPDVPLTIFAKGAHYALEQLVQETAFDVISLDWTIEPDVACKRVASAASGNTSRHFITLQGNLDPTLLFAEPETIRSRTTEMCRAFGDTPFVANLGHGMMPTHDPEHLRVFLETVHETTRAMRM</sequence>
<evidence type="ECO:0000256" key="13">
    <source>
        <dbReference type="RuleBase" id="RU004169"/>
    </source>
</evidence>
<dbReference type="GO" id="GO:0004853">
    <property type="term" value="F:uroporphyrinogen decarboxylase activity"/>
    <property type="evidence" value="ECO:0007669"/>
    <property type="project" value="UniProtKB-EC"/>
</dbReference>
<dbReference type="AlphaFoldDB" id="A0A2G5BK91"/>
<dbReference type="SUPFAM" id="SSF51726">
    <property type="entry name" value="UROD/MetE-like"/>
    <property type="match status" value="1"/>
</dbReference>
<dbReference type="PANTHER" id="PTHR21091">
    <property type="entry name" value="METHYLTETRAHYDROFOLATE:HOMOCYSTEINE METHYLTRANSFERASE RELATED"/>
    <property type="match status" value="1"/>
</dbReference>
<dbReference type="CDD" id="cd00717">
    <property type="entry name" value="URO-D"/>
    <property type="match status" value="1"/>
</dbReference>
<dbReference type="OrthoDB" id="339900at2759"/>
<name>A0A2G5BK91_COERN</name>
<feature type="domain" description="Uroporphyrinogen decarboxylase (URO-D)" evidence="15">
    <location>
        <begin position="164"/>
        <end position="180"/>
    </location>
</feature>
<comment type="subcellular location">
    <subcellularLocation>
        <location evidence="2">Cytoplasm</location>
    </subcellularLocation>
</comment>
<keyword evidence="11 12" id="KW-0627">Porphyrin biosynthesis</keyword>
<dbReference type="GO" id="GO:0006782">
    <property type="term" value="P:protoporphyrinogen IX biosynthetic process"/>
    <property type="evidence" value="ECO:0007669"/>
    <property type="project" value="UniProtKB-UniPathway"/>
</dbReference>
<evidence type="ECO:0000259" key="15">
    <source>
        <dbReference type="PROSITE" id="PS00907"/>
    </source>
</evidence>
<protein>
    <recommendedName>
        <fullName evidence="7 12">Uroporphyrinogen decarboxylase</fullName>
        <ecNumber evidence="6 12">4.1.1.37</ecNumber>
    </recommendedName>
</protein>
<dbReference type="STRING" id="763665.A0A2G5BK91"/>
<dbReference type="PROSITE" id="PS00906">
    <property type="entry name" value="UROD_1"/>
    <property type="match status" value="1"/>
</dbReference>
<comment type="similarity">
    <text evidence="4 13">Belongs to the uroporphyrinogen decarboxylase family.</text>
</comment>
<dbReference type="InterPro" id="IPR000257">
    <property type="entry name" value="Uroporphyrinogen_deCOase"/>
</dbReference>
<evidence type="ECO:0000259" key="14">
    <source>
        <dbReference type="PROSITE" id="PS00906"/>
    </source>
</evidence>
<dbReference type="FunFam" id="3.20.20.210:FF:000001">
    <property type="entry name" value="Uroporphyrinogen decarboxylase"/>
    <property type="match status" value="1"/>
</dbReference>
<comment type="catalytic activity">
    <reaction evidence="12">
        <text>uroporphyrinogen III + 4 H(+) = coproporphyrinogen III + 4 CO2</text>
        <dbReference type="Rhea" id="RHEA:19865"/>
        <dbReference type="ChEBI" id="CHEBI:15378"/>
        <dbReference type="ChEBI" id="CHEBI:16526"/>
        <dbReference type="ChEBI" id="CHEBI:57308"/>
        <dbReference type="ChEBI" id="CHEBI:57309"/>
        <dbReference type="EC" id="4.1.1.37"/>
    </reaction>
</comment>
<dbReference type="PANTHER" id="PTHR21091:SF169">
    <property type="entry name" value="UROPORPHYRINOGEN DECARBOXYLASE"/>
    <property type="match status" value="1"/>
</dbReference>
<keyword evidence="17" id="KW-1185">Reference proteome</keyword>
<keyword evidence="8" id="KW-0963">Cytoplasm</keyword>
<dbReference type="Gene3D" id="3.20.20.210">
    <property type="match status" value="1"/>
</dbReference>
<dbReference type="NCBIfam" id="TIGR01464">
    <property type="entry name" value="hemE"/>
    <property type="match status" value="1"/>
</dbReference>
<feature type="domain" description="Uroporphyrinogen decarboxylase (URO-D)" evidence="14">
    <location>
        <begin position="39"/>
        <end position="48"/>
    </location>
</feature>
<dbReference type="Pfam" id="PF01208">
    <property type="entry name" value="URO-D"/>
    <property type="match status" value="1"/>
</dbReference>
<dbReference type="Proteomes" id="UP000242474">
    <property type="component" value="Unassembled WGS sequence"/>
</dbReference>
<keyword evidence="9 12" id="KW-0210">Decarboxylase</keyword>